<dbReference type="PANTHER" id="PTHR33755:SF6">
    <property type="entry name" value="PLASMID STABILIZATION SYSTEM PROTEIN"/>
    <property type="match status" value="1"/>
</dbReference>
<dbReference type="Proteomes" id="UP000221538">
    <property type="component" value="Unassembled WGS sequence"/>
</dbReference>
<reference evidence="3 4" key="2">
    <citation type="journal article" date="2013" name="Environ. Sci. Technol.">
        <title>The 4-tert-butylphenol-utilizing bacterium Sphingobium fuliginis OMI can degrade bisphenols via phenolic ring hydroxylation and meta-cleavage pathway.</title>
        <authorList>
            <person name="Ogata Y."/>
            <person name="Goda S."/>
            <person name="Toyama T."/>
            <person name="Sei K."/>
            <person name="Ike M."/>
        </authorList>
    </citation>
    <scope>NUCLEOTIDE SEQUENCE [LARGE SCALE GENOMIC DNA]</scope>
    <source>
        <strain evidence="3 4">OMI</strain>
    </source>
</reference>
<dbReference type="InterPro" id="IPR007712">
    <property type="entry name" value="RelE/ParE_toxin"/>
</dbReference>
<gene>
    <name evidence="3" type="ORF">SFOMI_5315</name>
</gene>
<sequence>MIVHLSAEAEHDLETIGDYIAQDNPARAISFLRELREKCLDLSNHPERFPLVPRFEGLGVRRRGHGNYLIFYRVEADKVVIVHILHGAQDYGAMLFPD</sequence>
<evidence type="ECO:0000313" key="3">
    <source>
        <dbReference type="EMBL" id="GAY24730.1"/>
    </source>
</evidence>
<evidence type="ECO:0000313" key="4">
    <source>
        <dbReference type="Proteomes" id="UP000221538"/>
    </source>
</evidence>
<dbReference type="PANTHER" id="PTHR33755">
    <property type="entry name" value="TOXIN PARE1-RELATED"/>
    <property type="match status" value="1"/>
</dbReference>
<name>A0A292ZP98_SPHSA</name>
<proteinExistence type="inferred from homology"/>
<dbReference type="RefSeq" id="WP_061939485.1">
    <property type="nucleotide sequence ID" value="NZ_BEWI01000034.1"/>
</dbReference>
<dbReference type="InterPro" id="IPR035093">
    <property type="entry name" value="RelE/ParE_toxin_dom_sf"/>
</dbReference>
<accession>A0A292ZP98</accession>
<evidence type="ECO:0000256" key="1">
    <source>
        <dbReference type="ARBA" id="ARBA00006226"/>
    </source>
</evidence>
<comment type="similarity">
    <text evidence="1">Belongs to the RelE toxin family.</text>
</comment>
<keyword evidence="2" id="KW-1277">Toxin-antitoxin system</keyword>
<comment type="caution">
    <text evidence="3">The sequence shown here is derived from an EMBL/GenBank/DDBJ whole genome shotgun (WGS) entry which is preliminary data.</text>
</comment>
<dbReference type="EMBL" id="BEWI01000034">
    <property type="protein sequence ID" value="GAY24730.1"/>
    <property type="molecule type" value="Genomic_DNA"/>
</dbReference>
<evidence type="ECO:0000256" key="2">
    <source>
        <dbReference type="ARBA" id="ARBA00022649"/>
    </source>
</evidence>
<protein>
    <submittedName>
        <fullName evidence="3">Death on curing protein, Doc toxin</fullName>
    </submittedName>
</protein>
<dbReference type="AlphaFoldDB" id="A0A292ZP98"/>
<organism evidence="3 4">
    <name type="scientific">Sphingobium fuliginis (strain ATCC 27551)</name>
    <dbReference type="NCBI Taxonomy" id="336203"/>
    <lineage>
        <taxon>Bacteria</taxon>
        <taxon>Pseudomonadati</taxon>
        <taxon>Pseudomonadota</taxon>
        <taxon>Alphaproteobacteria</taxon>
        <taxon>Sphingomonadales</taxon>
        <taxon>Sphingomonadaceae</taxon>
        <taxon>Sphingobium</taxon>
    </lineage>
</organism>
<dbReference type="InterPro" id="IPR051803">
    <property type="entry name" value="TA_system_RelE-like_toxin"/>
</dbReference>
<dbReference type="Pfam" id="PF05016">
    <property type="entry name" value="ParE_toxin"/>
    <property type="match status" value="1"/>
</dbReference>
<reference evidence="3 4" key="1">
    <citation type="journal article" date="2013" name="Biodegradation">
        <title>Occurrence of 4-tert-butylphenol (4-t-BP) biodegradation in an aquatic sample caused by the presence of Spirodela polyrrhiza and isolation of a 4-t-BP-utilizing bacterium.</title>
        <authorList>
            <person name="Ogata Y."/>
            <person name="Toyama T."/>
            <person name="Yu N."/>
            <person name="Wang X."/>
            <person name="Sei K."/>
            <person name="Ike M."/>
        </authorList>
    </citation>
    <scope>NUCLEOTIDE SEQUENCE [LARGE SCALE GENOMIC DNA]</scope>
    <source>
        <strain evidence="3 4">OMI</strain>
    </source>
</reference>
<dbReference type="Gene3D" id="3.30.2310.20">
    <property type="entry name" value="RelE-like"/>
    <property type="match status" value="1"/>
</dbReference>